<evidence type="ECO:0000313" key="4">
    <source>
        <dbReference type="Proteomes" id="UP000198717"/>
    </source>
</evidence>
<dbReference type="EMBL" id="BJVY01000051">
    <property type="protein sequence ID" value="GEL74624.1"/>
    <property type="molecule type" value="Genomic_DNA"/>
</dbReference>
<comment type="caution">
    <text evidence="2">The sequence shown here is derived from an EMBL/GenBank/DDBJ whole genome shotgun (WGS) entry which is preliminary data.</text>
</comment>
<protein>
    <recommendedName>
        <fullName evidence="1">Putative DnaT-like domain-containing protein</fullName>
    </recommendedName>
</protein>
<evidence type="ECO:0000313" key="2">
    <source>
        <dbReference type="EMBL" id="GEL74624.1"/>
    </source>
</evidence>
<dbReference type="EMBL" id="FNAJ01000008">
    <property type="protein sequence ID" value="SDE54580.1"/>
    <property type="molecule type" value="Genomic_DNA"/>
</dbReference>
<dbReference type="Pfam" id="PF20557">
    <property type="entry name" value="DnaT_2"/>
    <property type="match status" value="1"/>
</dbReference>
<reference evidence="3 4" key="1">
    <citation type="submission" date="2016-10" db="EMBL/GenBank/DDBJ databases">
        <authorList>
            <person name="Varghese N."/>
            <person name="Submissions S."/>
        </authorList>
    </citation>
    <scope>NUCLEOTIDE SEQUENCE [LARGE SCALE GENOMIC DNA]</scope>
    <source>
        <strain evidence="3 4">DSM 2260</strain>
    </source>
</reference>
<evidence type="ECO:0000259" key="1">
    <source>
        <dbReference type="Pfam" id="PF20557"/>
    </source>
</evidence>
<dbReference type="RefSeq" id="WP_090491666.1">
    <property type="nucleotide sequence ID" value="NZ_BJVY01000051.1"/>
</dbReference>
<sequence length="164" mass="17472">MPFDATPSGPAANSYCTVVEADAYHSARGHNAAWESATQEAKERHLMWATSLLDTHFGYVGSRAEAEQSLAWPRRGVVLDGVTLPATAVPLRVRGATAEFAFRLMGEDWTAGLGPVVDEGVKVGPLETSPERHVPIPEQVATLVRPFLRGARVGGIGTVGLLRG</sequence>
<proteinExistence type="predicted"/>
<keyword evidence="4" id="KW-1185">Reference proteome</keyword>
<evidence type="ECO:0000313" key="5">
    <source>
        <dbReference type="Proteomes" id="UP000321224"/>
    </source>
</evidence>
<dbReference type="AlphaFoldDB" id="A0A511HMK7"/>
<organism evidence="2 5">
    <name type="scientific">Myxococcus virescens</name>
    <dbReference type="NCBI Taxonomy" id="83456"/>
    <lineage>
        <taxon>Bacteria</taxon>
        <taxon>Pseudomonadati</taxon>
        <taxon>Myxococcota</taxon>
        <taxon>Myxococcia</taxon>
        <taxon>Myxococcales</taxon>
        <taxon>Cystobacterineae</taxon>
        <taxon>Myxococcaceae</taxon>
        <taxon>Myxococcus</taxon>
    </lineage>
</organism>
<accession>A0A511HMK7</accession>
<feature type="domain" description="Putative DnaT-like" evidence="1">
    <location>
        <begin position="9"/>
        <end position="148"/>
    </location>
</feature>
<dbReference type="Proteomes" id="UP000198717">
    <property type="component" value="Unassembled WGS sequence"/>
</dbReference>
<dbReference type="InterPro" id="IPR046787">
    <property type="entry name" value="DnaT_2"/>
</dbReference>
<evidence type="ECO:0000313" key="3">
    <source>
        <dbReference type="EMBL" id="SDE54580.1"/>
    </source>
</evidence>
<gene>
    <name evidence="2" type="ORF">MVI01_64080</name>
    <name evidence="3" type="ORF">SAMN04488504_108153</name>
</gene>
<reference evidence="2 5" key="2">
    <citation type="submission" date="2019-07" db="EMBL/GenBank/DDBJ databases">
        <title>Whole genome shotgun sequence of Myxococcus virescens NBRC 100334.</title>
        <authorList>
            <person name="Hosoyama A."/>
            <person name="Uohara A."/>
            <person name="Ohji S."/>
            <person name="Ichikawa N."/>
        </authorList>
    </citation>
    <scope>NUCLEOTIDE SEQUENCE [LARGE SCALE GENOMIC DNA]</scope>
    <source>
        <strain evidence="2 5">NBRC 100334</strain>
    </source>
</reference>
<dbReference type="Proteomes" id="UP000321224">
    <property type="component" value="Unassembled WGS sequence"/>
</dbReference>
<name>A0A511HMK7_9BACT</name>